<comment type="similarity">
    <text evidence="4">Belongs to the zinc-containing alcohol dehydrogenase family.</text>
</comment>
<reference evidence="6" key="1">
    <citation type="journal article" date="2022" name="Cell">
        <title>Design, construction, and in vivo augmentation of a complex gut microbiome.</title>
        <authorList>
            <person name="Cheng A.G."/>
            <person name="Ho P.Y."/>
            <person name="Aranda-Diaz A."/>
            <person name="Jain S."/>
            <person name="Yu F.B."/>
            <person name="Meng X."/>
            <person name="Wang M."/>
            <person name="Iakiviak M."/>
            <person name="Nagashima K."/>
            <person name="Zhao A."/>
            <person name="Murugkar P."/>
            <person name="Patil A."/>
            <person name="Atabakhsh K."/>
            <person name="Weakley A."/>
            <person name="Yan J."/>
            <person name="Brumbaugh A.R."/>
            <person name="Higginbottom S."/>
            <person name="Dimas A."/>
            <person name="Shiver A.L."/>
            <person name="Deutschbauer A."/>
            <person name="Neff N."/>
            <person name="Sonnenburg J.L."/>
            <person name="Huang K.C."/>
            <person name="Fischbach M.A."/>
        </authorList>
    </citation>
    <scope>NUCLEOTIDE SEQUENCE</scope>
    <source>
        <strain evidence="6">DSM 19829</strain>
    </source>
</reference>
<organism evidence="6 7">
    <name type="scientific">Ruminococcus gauvreauii</name>
    <dbReference type="NCBI Taxonomy" id="438033"/>
    <lineage>
        <taxon>Bacteria</taxon>
        <taxon>Bacillati</taxon>
        <taxon>Bacillota</taxon>
        <taxon>Clostridia</taxon>
        <taxon>Eubacteriales</taxon>
        <taxon>Oscillospiraceae</taxon>
        <taxon>Ruminococcus</taxon>
    </lineage>
</organism>
<keyword evidence="1 4" id="KW-0479">Metal-binding</keyword>
<dbReference type="RefSeq" id="WP_028527276.1">
    <property type="nucleotide sequence ID" value="NZ_CABLBR010000001.1"/>
</dbReference>
<dbReference type="InterPro" id="IPR020843">
    <property type="entry name" value="ER"/>
</dbReference>
<dbReference type="InterPro" id="IPR036291">
    <property type="entry name" value="NAD(P)-bd_dom_sf"/>
</dbReference>
<evidence type="ECO:0000259" key="5">
    <source>
        <dbReference type="SMART" id="SM00829"/>
    </source>
</evidence>
<proteinExistence type="inferred from homology"/>
<evidence type="ECO:0000256" key="2">
    <source>
        <dbReference type="ARBA" id="ARBA00022833"/>
    </source>
</evidence>
<evidence type="ECO:0000313" key="7">
    <source>
        <dbReference type="Proteomes" id="UP001060164"/>
    </source>
</evidence>
<dbReference type="Gene3D" id="3.40.50.720">
    <property type="entry name" value="NAD(P)-binding Rossmann-like Domain"/>
    <property type="match status" value="1"/>
</dbReference>
<evidence type="ECO:0000256" key="1">
    <source>
        <dbReference type="ARBA" id="ARBA00022723"/>
    </source>
</evidence>
<keyword evidence="2 4" id="KW-0862">Zinc</keyword>
<accession>A0ABY5VFC6</accession>
<evidence type="ECO:0000256" key="3">
    <source>
        <dbReference type="ARBA" id="ARBA00023002"/>
    </source>
</evidence>
<dbReference type="PANTHER" id="PTHR43401:SF2">
    <property type="entry name" value="L-THREONINE 3-DEHYDROGENASE"/>
    <property type="match status" value="1"/>
</dbReference>
<keyword evidence="3" id="KW-0560">Oxidoreductase</keyword>
<evidence type="ECO:0000256" key="4">
    <source>
        <dbReference type="RuleBase" id="RU361277"/>
    </source>
</evidence>
<evidence type="ECO:0000313" key="6">
    <source>
        <dbReference type="EMBL" id="UWP58972.1"/>
    </source>
</evidence>
<gene>
    <name evidence="6" type="ORF">NQ502_16610</name>
</gene>
<dbReference type="Proteomes" id="UP001060164">
    <property type="component" value="Chromosome"/>
</dbReference>
<sequence>MKEGMMKGIAFIGTGKYAHVERPIPKIEKNHDVLIRILATSICGTDVHILATPPLYPATLGTIIGHEMVGEVVECGSEVTEFGAGDRVIMDNNIACGTCEICRLGDYNVCPNMKSIGMEIDGTFAQYCVAPDSNLAKISKDVPIERAIFAEPLNVAFGGLKKVRMMPGDNVVIVGGGPIGMYFVKLCKQMGAGKVLVTGRSPSRRKYLEMSGAHRIINTREEDLLTAVHEEMPLGADLVIECVGTMIGPCVDCCRPGGTVLVEGLSENEYQSISQHIIARKGVNVIGSFIGNNVLQAVANGLNSGMLDFEYMITHKLTFDQFDEGLEAMRNGTALEVILYPWGLPGES</sequence>
<dbReference type="SUPFAM" id="SSF51735">
    <property type="entry name" value="NAD(P)-binding Rossmann-fold domains"/>
    <property type="match status" value="1"/>
</dbReference>
<dbReference type="InterPro" id="IPR011032">
    <property type="entry name" value="GroES-like_sf"/>
</dbReference>
<dbReference type="Pfam" id="PF00107">
    <property type="entry name" value="ADH_zinc_N"/>
    <property type="match status" value="1"/>
</dbReference>
<dbReference type="InterPro" id="IPR002328">
    <property type="entry name" value="ADH_Zn_CS"/>
</dbReference>
<dbReference type="InterPro" id="IPR050129">
    <property type="entry name" value="Zn_alcohol_dh"/>
</dbReference>
<dbReference type="InterPro" id="IPR013149">
    <property type="entry name" value="ADH-like_C"/>
</dbReference>
<keyword evidence="7" id="KW-1185">Reference proteome</keyword>
<dbReference type="Gene3D" id="3.90.180.10">
    <property type="entry name" value="Medium-chain alcohol dehydrogenases, catalytic domain"/>
    <property type="match status" value="1"/>
</dbReference>
<comment type="cofactor">
    <cofactor evidence="4">
        <name>Zn(2+)</name>
        <dbReference type="ChEBI" id="CHEBI:29105"/>
    </cofactor>
</comment>
<feature type="domain" description="Enoyl reductase (ER)" evidence="5">
    <location>
        <begin position="13"/>
        <end position="339"/>
    </location>
</feature>
<dbReference type="PANTHER" id="PTHR43401">
    <property type="entry name" value="L-THREONINE 3-DEHYDROGENASE"/>
    <property type="match status" value="1"/>
</dbReference>
<protein>
    <submittedName>
        <fullName evidence="6">Alcohol dehydrogenase catalytic domain-containing protein</fullName>
    </submittedName>
</protein>
<dbReference type="SUPFAM" id="SSF50129">
    <property type="entry name" value="GroES-like"/>
    <property type="match status" value="1"/>
</dbReference>
<dbReference type="EMBL" id="CP102290">
    <property type="protein sequence ID" value="UWP58972.1"/>
    <property type="molecule type" value="Genomic_DNA"/>
</dbReference>
<name>A0ABY5VFC6_9FIRM</name>
<dbReference type="InterPro" id="IPR013154">
    <property type="entry name" value="ADH-like_N"/>
</dbReference>
<dbReference type="PROSITE" id="PS00059">
    <property type="entry name" value="ADH_ZINC"/>
    <property type="match status" value="1"/>
</dbReference>
<dbReference type="Pfam" id="PF08240">
    <property type="entry name" value="ADH_N"/>
    <property type="match status" value="1"/>
</dbReference>
<dbReference type="SMART" id="SM00829">
    <property type="entry name" value="PKS_ER"/>
    <property type="match status" value="1"/>
</dbReference>